<dbReference type="EC" id="3.1.-.-" evidence="19"/>
<keyword evidence="15 19" id="KW-0234">DNA repair</keyword>
<gene>
    <name evidence="23" type="ORF">M514_02731</name>
</gene>
<keyword evidence="10 19" id="KW-0347">Helicase</keyword>
<dbReference type="Gene3D" id="3.40.50.300">
    <property type="entry name" value="P-loop containing nucleotide triphosphate hydrolases"/>
    <property type="match status" value="3"/>
</dbReference>
<keyword evidence="4 19" id="KW-0235">DNA replication</keyword>
<dbReference type="Pfam" id="PF08696">
    <property type="entry name" value="Dna2"/>
    <property type="match status" value="1"/>
</dbReference>
<keyword evidence="13 19" id="KW-0411">Iron-sulfur</keyword>
<keyword evidence="14 19" id="KW-0238">DNA-binding</keyword>
<dbReference type="GO" id="GO:0006281">
    <property type="term" value="P:DNA repair"/>
    <property type="evidence" value="ECO:0007669"/>
    <property type="project" value="UniProtKB-KW"/>
</dbReference>
<evidence type="ECO:0000256" key="19">
    <source>
        <dbReference type="RuleBase" id="RU367041"/>
    </source>
</evidence>
<evidence type="ECO:0000256" key="11">
    <source>
        <dbReference type="ARBA" id="ARBA00022840"/>
    </source>
</evidence>
<evidence type="ECO:0000313" key="23">
    <source>
        <dbReference type="EMBL" id="KFD68795.1"/>
    </source>
</evidence>
<evidence type="ECO:0000259" key="20">
    <source>
        <dbReference type="Pfam" id="PF08696"/>
    </source>
</evidence>
<dbReference type="PANTHER" id="PTHR10887:SF433">
    <property type="entry name" value="DNA REPLICATION ATP-DEPENDENT HELICASE_NUCLEASE DNA2"/>
    <property type="match status" value="1"/>
</dbReference>
<comment type="function">
    <text evidence="19">Key enzyme involved in DNA replication and DNA repair. Involved in Okazaki fragments processing by cleaving long flaps that escape FEN1: flaps that are longer than 27 nucleotides are coated by replication protein A complex (RPA), leading to recruit DNA2 which cleaves the flap until it is too short to bind RPA and becomes a substrate for FEN1. Also involved in 5'-end resection of DNA during double-strand break (DSB) repair by mediating the cleavage of 5'-ssDNA.</text>
</comment>
<evidence type="ECO:0000256" key="13">
    <source>
        <dbReference type="ARBA" id="ARBA00023014"/>
    </source>
</evidence>
<dbReference type="GO" id="GO:0033567">
    <property type="term" value="P:DNA replication, Okazaki fragment processing"/>
    <property type="evidence" value="ECO:0007669"/>
    <property type="project" value="UniProtKB-UniRule"/>
</dbReference>
<dbReference type="GO" id="GO:0003677">
    <property type="term" value="F:DNA binding"/>
    <property type="evidence" value="ECO:0007669"/>
    <property type="project" value="UniProtKB-UniRule"/>
</dbReference>
<evidence type="ECO:0000256" key="16">
    <source>
        <dbReference type="ARBA" id="ARBA00023242"/>
    </source>
</evidence>
<reference evidence="23" key="1">
    <citation type="journal article" date="2014" name="Nat. Genet.">
        <title>Genome and transcriptome of the porcine whipworm Trichuris suis.</title>
        <authorList>
            <person name="Jex A.R."/>
            <person name="Nejsum P."/>
            <person name="Schwarz E.M."/>
            <person name="Hu L."/>
            <person name="Young N.D."/>
            <person name="Hall R.S."/>
            <person name="Korhonen P.K."/>
            <person name="Liao S."/>
            <person name="Thamsborg S."/>
            <person name="Xia J."/>
            <person name="Xu P."/>
            <person name="Wang S."/>
            <person name="Scheerlinck J.P."/>
            <person name="Hofmann A."/>
            <person name="Sternberg P.W."/>
            <person name="Wang J."/>
            <person name="Gasser R.B."/>
        </authorList>
    </citation>
    <scope>NUCLEOTIDE SEQUENCE [LARGE SCALE GENOMIC DNA]</scope>
    <source>
        <strain evidence="23">DCEP-RM93F</strain>
    </source>
</reference>
<evidence type="ECO:0000256" key="5">
    <source>
        <dbReference type="ARBA" id="ARBA00022722"/>
    </source>
</evidence>
<dbReference type="InterPro" id="IPR027417">
    <property type="entry name" value="P-loop_NTPase"/>
</dbReference>
<dbReference type="EMBL" id="KL367501">
    <property type="protein sequence ID" value="KFD68795.1"/>
    <property type="molecule type" value="Genomic_DNA"/>
</dbReference>
<dbReference type="GO" id="GO:0016887">
    <property type="term" value="F:ATP hydrolysis activity"/>
    <property type="evidence" value="ECO:0007669"/>
    <property type="project" value="RHEA"/>
</dbReference>
<dbReference type="InterPro" id="IPR047187">
    <property type="entry name" value="SF1_C_Upf1"/>
</dbReference>
<evidence type="ECO:0000259" key="22">
    <source>
        <dbReference type="Pfam" id="PF13087"/>
    </source>
</evidence>
<keyword evidence="7 19" id="KW-0547">Nucleotide-binding</keyword>
<dbReference type="Gene3D" id="3.90.320.10">
    <property type="match status" value="1"/>
</dbReference>
<feature type="domain" description="DNA2/NAM7 helicase helicase" evidence="21">
    <location>
        <begin position="714"/>
        <end position="782"/>
    </location>
</feature>
<dbReference type="InterPro" id="IPR014808">
    <property type="entry name" value="DNA_replication_fac_Dna2_N"/>
</dbReference>
<keyword evidence="8 19" id="KW-0227">DNA damage</keyword>
<dbReference type="EC" id="3.6.4.12" evidence="19"/>
<dbReference type="PANTHER" id="PTHR10887">
    <property type="entry name" value="DNA2/NAM7 HELICASE FAMILY"/>
    <property type="match status" value="1"/>
</dbReference>
<evidence type="ECO:0000256" key="15">
    <source>
        <dbReference type="ARBA" id="ARBA00023204"/>
    </source>
</evidence>
<dbReference type="InterPro" id="IPR041677">
    <property type="entry name" value="DNA2/NAM7_AAA_11"/>
</dbReference>
<dbReference type="GO" id="GO:0071932">
    <property type="term" value="P:replication fork reversal"/>
    <property type="evidence" value="ECO:0007669"/>
    <property type="project" value="TreeGrafter"/>
</dbReference>
<feature type="domain" description="DNA replication factor Dna2 N-terminal" evidence="20">
    <location>
        <begin position="88"/>
        <end position="299"/>
    </location>
</feature>
<dbReference type="AlphaFoldDB" id="A0A085NH49"/>
<dbReference type="Proteomes" id="UP000030758">
    <property type="component" value="Unassembled WGS sequence"/>
</dbReference>
<evidence type="ECO:0000256" key="12">
    <source>
        <dbReference type="ARBA" id="ARBA00023004"/>
    </source>
</evidence>
<keyword evidence="12 19" id="KW-0408">Iron</keyword>
<accession>A0A085NH49</accession>
<dbReference type="GO" id="GO:0005524">
    <property type="term" value="F:ATP binding"/>
    <property type="evidence" value="ECO:0007669"/>
    <property type="project" value="UniProtKB-UniRule"/>
</dbReference>
<keyword evidence="19" id="KW-0158">Chromosome</keyword>
<evidence type="ECO:0000256" key="6">
    <source>
        <dbReference type="ARBA" id="ARBA00022723"/>
    </source>
</evidence>
<dbReference type="GO" id="GO:0017116">
    <property type="term" value="F:single-stranded DNA helicase activity"/>
    <property type="evidence" value="ECO:0007669"/>
    <property type="project" value="UniProtKB-UniRule"/>
</dbReference>
<proteinExistence type="inferred from homology"/>
<evidence type="ECO:0000256" key="2">
    <source>
        <dbReference type="ARBA" id="ARBA00007913"/>
    </source>
</evidence>
<evidence type="ECO:0000256" key="7">
    <source>
        <dbReference type="ARBA" id="ARBA00022741"/>
    </source>
</evidence>
<name>A0A085NH49_9BILA</name>
<dbReference type="GO" id="GO:0017108">
    <property type="term" value="F:5'-flap endonuclease activity"/>
    <property type="evidence" value="ECO:0007669"/>
    <property type="project" value="UniProtKB-UniRule"/>
</dbReference>
<comment type="similarity">
    <text evidence="2 19">Belongs to the DNA2/NAM7 helicase family.</text>
</comment>
<dbReference type="GO" id="GO:0005634">
    <property type="term" value="C:nucleus"/>
    <property type="evidence" value="ECO:0007669"/>
    <property type="project" value="UniProtKB-SubCell"/>
</dbReference>
<keyword evidence="16 19" id="KW-0539">Nucleus</keyword>
<sequence>MDITGETERTIPQQKISLSTVDGLESFKAEIPSADNAFDETDFSFFNLTCADHYGTNLFCAKCTHALDLTVTHVEKRMAGISLLCEDGREIFLKDHWMFTEVAAGDPIRVLVPSYKSNRPSIEITSMEGAVIVAPEIILSASKISSSISCRRRFVLDSMFHFGESFGKALLIGNIAHKIFQTAVKQRIFDIDALTNVAKEIMQDLDTLKMLYKTLFLLRTDEPLWFRYFFNLALSDVYEGLKTPIISSCNFVRKYIINGESILSSEFREPVHFDSVGDIEDELICQRLALRGNTDLTLQLRRRNALFRVPFELKSNRSVSSSEHSAQVKLYCILLSSQYQDLCDRGLLFYLGDEKMKSVGISTNDTNGLLQLRNELVFFLRSFFDASETVPLPGVISNLRMCEKCPQRLSCSILPRCNDFPAMQTFAADTIKHLSASELDYCKKWLSWLRLESIERCRDFKTPEGNNTNSFMQIHFVVHSVSNNGQLLGIRVANDEILSIAHIFLIFDQVVVSLSNDETRTSICTVREIVDNSMVVHAYRSLKFNKGDTVTVRKYVGKLTFDPSMKSVMQLMENTSSSKRIRQLIIDLAEPAAETKLSNTLFMGARDIFSTLNVEQARAIFKAVAANDYALIKGYPGSGKTSTIVALVRLLLHCGKSVLIASHTNSAVDNVLSKLMQYTNDILRIGVPECIDAPVQQFLPESRLGNAPSLDLVVNVFDKTAVIGATCYTVSSHPLFLRRRFDVCIIDEATLVLESFCISALLCSQKFILVGDSLQLQPLVVSPRARTEGMAISLFSRLEKHYPSTVCKLQKQYRMNRVICSLSNAMFYEGQLKPGDPSIDNAVLEYDSSSVQYEQWLKSCLSLNMNDSVIFVSTSRCSDASALRKSASVLGLCADQIGVVTTYRHQVDVVKKCLLQNQLHNANLIQVNTIDQFQGKDKEVIIISFVWSSNLKTRNDSPCLLLEDENRLNVALTRAKKKLIMIGHLVDLVENIPVFSLLRKQLLDNQIVWMDDSMI</sequence>
<evidence type="ECO:0000256" key="9">
    <source>
        <dbReference type="ARBA" id="ARBA00022801"/>
    </source>
</evidence>
<dbReference type="CDD" id="cd18041">
    <property type="entry name" value="DEXXQc_DNA2"/>
    <property type="match status" value="1"/>
</dbReference>
<keyword evidence="11 19" id="KW-0067">ATP-binding</keyword>
<comment type="subcellular location">
    <subcellularLocation>
        <location evidence="19">Nucleus</location>
    </subcellularLocation>
    <subcellularLocation>
        <location evidence="19">Chromosome</location>
    </subcellularLocation>
</comment>
<evidence type="ECO:0000256" key="8">
    <source>
        <dbReference type="ARBA" id="ARBA00022763"/>
    </source>
</evidence>
<keyword evidence="6 19" id="KW-0479">Metal-binding</keyword>
<evidence type="ECO:0000256" key="14">
    <source>
        <dbReference type="ARBA" id="ARBA00023125"/>
    </source>
</evidence>
<evidence type="ECO:0000256" key="17">
    <source>
        <dbReference type="ARBA" id="ARBA00023268"/>
    </source>
</evidence>
<dbReference type="Pfam" id="PF13086">
    <property type="entry name" value="AAA_11"/>
    <property type="match status" value="2"/>
</dbReference>
<feature type="domain" description="DNA2/NAM7 helicase-like C-terminal" evidence="22">
    <location>
        <begin position="791"/>
        <end position="984"/>
    </location>
</feature>
<evidence type="ECO:0000256" key="10">
    <source>
        <dbReference type="ARBA" id="ARBA00022806"/>
    </source>
</evidence>
<dbReference type="GO" id="GO:0051539">
    <property type="term" value="F:4 iron, 4 sulfur cluster binding"/>
    <property type="evidence" value="ECO:0007669"/>
    <property type="project" value="UniProtKB-UniRule"/>
</dbReference>
<dbReference type="InterPro" id="IPR041679">
    <property type="entry name" value="DNA2/NAM7-like_C"/>
</dbReference>
<keyword evidence="3 19" id="KW-0004">4Fe-4S</keyword>
<keyword evidence="5 19" id="KW-0540">Nuclease</keyword>
<evidence type="ECO:0000256" key="18">
    <source>
        <dbReference type="ARBA" id="ARBA00047995"/>
    </source>
</evidence>
<feature type="domain" description="DNA2/NAM7 helicase helicase" evidence="21">
    <location>
        <begin position="612"/>
        <end position="699"/>
    </location>
</feature>
<comment type="catalytic activity">
    <reaction evidence="18 19">
        <text>ATP + H2O = ADP + phosphate + H(+)</text>
        <dbReference type="Rhea" id="RHEA:13065"/>
        <dbReference type="ChEBI" id="CHEBI:15377"/>
        <dbReference type="ChEBI" id="CHEBI:15378"/>
        <dbReference type="ChEBI" id="CHEBI:30616"/>
        <dbReference type="ChEBI" id="CHEBI:43474"/>
        <dbReference type="ChEBI" id="CHEBI:456216"/>
        <dbReference type="EC" id="3.6.4.12"/>
    </reaction>
</comment>
<dbReference type="InterPro" id="IPR011604">
    <property type="entry name" value="PDDEXK-like_dom_sf"/>
</dbReference>
<dbReference type="GO" id="GO:0005694">
    <property type="term" value="C:chromosome"/>
    <property type="evidence" value="ECO:0007669"/>
    <property type="project" value="UniProtKB-SubCell"/>
</dbReference>
<keyword evidence="9 19" id="KW-0378">Hydrolase</keyword>
<organism evidence="23">
    <name type="scientific">Trichuris suis</name>
    <name type="common">pig whipworm</name>
    <dbReference type="NCBI Taxonomy" id="68888"/>
    <lineage>
        <taxon>Eukaryota</taxon>
        <taxon>Metazoa</taxon>
        <taxon>Ecdysozoa</taxon>
        <taxon>Nematoda</taxon>
        <taxon>Enoplea</taxon>
        <taxon>Dorylaimia</taxon>
        <taxon>Trichinellida</taxon>
        <taxon>Trichuridae</taxon>
        <taxon>Trichuris</taxon>
    </lineage>
</organism>
<dbReference type="GO" id="GO:0046872">
    <property type="term" value="F:metal ion binding"/>
    <property type="evidence" value="ECO:0007669"/>
    <property type="project" value="UniProtKB-UniRule"/>
</dbReference>
<dbReference type="Pfam" id="PF13087">
    <property type="entry name" value="AAA_12"/>
    <property type="match status" value="1"/>
</dbReference>
<dbReference type="InterPro" id="IPR045055">
    <property type="entry name" value="DNA2/NAM7-like"/>
</dbReference>
<evidence type="ECO:0000256" key="1">
    <source>
        <dbReference type="ARBA" id="ARBA00001966"/>
    </source>
</evidence>
<dbReference type="GO" id="GO:0005737">
    <property type="term" value="C:cytoplasm"/>
    <property type="evidence" value="ECO:0007669"/>
    <property type="project" value="TreeGrafter"/>
</dbReference>
<dbReference type="SUPFAM" id="SSF52540">
    <property type="entry name" value="P-loop containing nucleoside triphosphate hydrolases"/>
    <property type="match status" value="1"/>
</dbReference>
<evidence type="ECO:0000256" key="3">
    <source>
        <dbReference type="ARBA" id="ARBA00022485"/>
    </source>
</evidence>
<dbReference type="InterPro" id="IPR026851">
    <property type="entry name" value="Dna2/JHS1_DEXXQ-box"/>
</dbReference>
<comment type="cofactor">
    <cofactor evidence="1">
        <name>[4Fe-4S] cluster</name>
        <dbReference type="ChEBI" id="CHEBI:49883"/>
    </cofactor>
</comment>
<keyword evidence="17 19" id="KW-0511">Multifunctional enzyme</keyword>
<dbReference type="CDD" id="cd18808">
    <property type="entry name" value="SF1_C_Upf1"/>
    <property type="match status" value="1"/>
</dbReference>
<protein>
    <recommendedName>
        <fullName evidence="19">DNA replication ATP-dependent helicase/nuclease</fullName>
        <ecNumber evidence="19">3.1.-.-</ecNumber>
        <ecNumber evidence="19">3.6.4.12</ecNumber>
    </recommendedName>
</protein>
<evidence type="ECO:0000259" key="21">
    <source>
        <dbReference type="Pfam" id="PF13086"/>
    </source>
</evidence>
<evidence type="ECO:0000256" key="4">
    <source>
        <dbReference type="ARBA" id="ARBA00022705"/>
    </source>
</evidence>